<dbReference type="Gene3D" id="3.50.40.10">
    <property type="entry name" value="Phenylalanyl-trna Synthetase, Chain B, domain 3"/>
    <property type="match status" value="1"/>
</dbReference>
<evidence type="ECO:0000256" key="10">
    <source>
        <dbReference type="ARBA" id="ARBA00049255"/>
    </source>
</evidence>
<evidence type="ECO:0000313" key="14">
    <source>
        <dbReference type="EMBL" id="OGE00114.1"/>
    </source>
</evidence>
<evidence type="ECO:0000256" key="8">
    <source>
        <dbReference type="ARBA" id="ARBA00022917"/>
    </source>
</evidence>
<keyword evidence="11" id="KW-0963">Cytoplasm</keyword>
<dbReference type="GO" id="GO:0009328">
    <property type="term" value="C:phenylalanine-tRNA ligase complex"/>
    <property type="evidence" value="ECO:0007669"/>
    <property type="project" value="TreeGrafter"/>
</dbReference>
<reference evidence="14 15" key="1">
    <citation type="journal article" date="2016" name="Nat. Commun.">
        <title>Thousands of microbial genomes shed light on interconnected biogeochemical processes in an aquifer system.</title>
        <authorList>
            <person name="Anantharaman K."/>
            <person name="Brown C.T."/>
            <person name="Hug L.A."/>
            <person name="Sharon I."/>
            <person name="Castelle C.J."/>
            <person name="Probst A.J."/>
            <person name="Thomas B.C."/>
            <person name="Singh A."/>
            <person name="Wilkins M.J."/>
            <person name="Karaoz U."/>
            <person name="Brodie E.L."/>
            <person name="Williams K.H."/>
            <person name="Hubbard S.S."/>
            <person name="Banfield J.F."/>
        </authorList>
    </citation>
    <scope>NUCLEOTIDE SEQUENCE [LARGE SCALE GENOMIC DNA]</scope>
</reference>
<evidence type="ECO:0000313" key="15">
    <source>
        <dbReference type="Proteomes" id="UP000177039"/>
    </source>
</evidence>
<dbReference type="InterPro" id="IPR005121">
    <property type="entry name" value="Fdx_antiC-bd"/>
</dbReference>
<feature type="domain" description="FDX-ACB" evidence="12">
    <location>
        <begin position="585"/>
        <end position="677"/>
    </location>
</feature>
<evidence type="ECO:0000259" key="13">
    <source>
        <dbReference type="PROSITE" id="PS51483"/>
    </source>
</evidence>
<dbReference type="CDD" id="cd00769">
    <property type="entry name" value="PheRS_beta_core"/>
    <property type="match status" value="1"/>
</dbReference>
<dbReference type="GO" id="GO:0004826">
    <property type="term" value="F:phenylalanine-tRNA ligase activity"/>
    <property type="evidence" value="ECO:0007669"/>
    <property type="project" value="UniProtKB-UniRule"/>
</dbReference>
<dbReference type="Gene3D" id="3.30.56.10">
    <property type="match status" value="2"/>
</dbReference>
<dbReference type="SMART" id="SM00873">
    <property type="entry name" value="B3_4"/>
    <property type="match status" value="1"/>
</dbReference>
<dbReference type="InterPro" id="IPR020825">
    <property type="entry name" value="Phe-tRNA_synthase-like_B3/B4"/>
</dbReference>
<protein>
    <recommendedName>
        <fullName evidence="11">Phenylalanine--tRNA ligase beta subunit</fullName>
        <ecNumber evidence="11">6.1.1.20</ecNumber>
    </recommendedName>
    <alternativeName>
        <fullName evidence="11">Phenylalanyl-tRNA synthetase beta subunit</fullName>
        <shortName evidence="11">PheRS</shortName>
    </alternativeName>
</protein>
<dbReference type="PROSITE" id="PS51483">
    <property type="entry name" value="B5"/>
    <property type="match status" value="1"/>
</dbReference>
<dbReference type="SMART" id="SM00874">
    <property type="entry name" value="B5"/>
    <property type="match status" value="1"/>
</dbReference>
<keyword evidence="8 11" id="KW-0648">Protein biosynthesis</keyword>
<dbReference type="GO" id="GO:0006432">
    <property type="term" value="P:phenylalanyl-tRNA aminoacylation"/>
    <property type="evidence" value="ECO:0007669"/>
    <property type="project" value="UniProtKB-UniRule"/>
</dbReference>
<keyword evidence="6 11" id="KW-0067">ATP-binding</keyword>
<comment type="similarity">
    <text evidence="1 11">Belongs to the phenylalanyl-tRNA synthetase beta subunit family. Type 1 subfamily.</text>
</comment>
<evidence type="ECO:0000256" key="4">
    <source>
        <dbReference type="ARBA" id="ARBA00022723"/>
    </source>
</evidence>
<evidence type="ECO:0000256" key="1">
    <source>
        <dbReference type="ARBA" id="ARBA00008653"/>
    </source>
</evidence>
<name>A0A1F5H7G5_9BACT</name>
<comment type="caution">
    <text evidence="14">The sequence shown here is derived from an EMBL/GenBank/DDBJ whole genome shotgun (WGS) entry which is preliminary data.</text>
</comment>
<proteinExistence type="inferred from homology"/>
<dbReference type="InterPro" id="IPR009061">
    <property type="entry name" value="DNA-bd_dom_put_sf"/>
</dbReference>
<accession>A0A1F5H7G5</accession>
<comment type="catalytic activity">
    <reaction evidence="10 11">
        <text>tRNA(Phe) + L-phenylalanine + ATP = L-phenylalanyl-tRNA(Phe) + AMP + diphosphate + H(+)</text>
        <dbReference type="Rhea" id="RHEA:19413"/>
        <dbReference type="Rhea" id="RHEA-COMP:9668"/>
        <dbReference type="Rhea" id="RHEA-COMP:9699"/>
        <dbReference type="ChEBI" id="CHEBI:15378"/>
        <dbReference type="ChEBI" id="CHEBI:30616"/>
        <dbReference type="ChEBI" id="CHEBI:33019"/>
        <dbReference type="ChEBI" id="CHEBI:58095"/>
        <dbReference type="ChEBI" id="CHEBI:78442"/>
        <dbReference type="ChEBI" id="CHEBI:78531"/>
        <dbReference type="ChEBI" id="CHEBI:456215"/>
        <dbReference type="EC" id="6.1.1.20"/>
    </reaction>
</comment>
<dbReference type="Proteomes" id="UP000177039">
    <property type="component" value="Unassembled WGS sequence"/>
</dbReference>
<evidence type="ECO:0000256" key="5">
    <source>
        <dbReference type="ARBA" id="ARBA00022741"/>
    </source>
</evidence>
<dbReference type="EC" id="6.1.1.20" evidence="11"/>
<dbReference type="Gene3D" id="3.30.930.10">
    <property type="entry name" value="Bira Bifunctional Protein, Domain 2"/>
    <property type="match status" value="1"/>
</dbReference>
<keyword evidence="9 11" id="KW-0030">Aminoacyl-tRNA synthetase</keyword>
<keyword evidence="5 11" id="KW-0547">Nucleotide-binding</keyword>
<evidence type="ECO:0000259" key="12">
    <source>
        <dbReference type="PROSITE" id="PS51447"/>
    </source>
</evidence>
<sequence length="678" mass="75359">MNIRVPVSWLREYLKTDLAAKTIANYLSASGPSVERIQKSATDYIFDIEVTGNRPDALSVFGIAREANAILTNENQNSQLVAPSGLKLELEPDISNPLNLEVIIKNHSLCPRFAAICLDNVKIAPSPAFIRNRLSASGIRAINNIVDITNYVMLELGQPMHTFDYDKIKKARMVLRESKDGEKIRTLDGKTRKLPKDTIVIEDENRLIDLCGIMGGQNSEISRRTKRVVLFVQAYDSTRVKKTAQLLAFRTEAAARFEKGVDLEGIIPALSRAVYLAQKTASAKIASELTDIVHAETKREIITLNMTKLNDYCGTEIPKDQAAKILGLLGFGTKITPQTIAATPPGWRANDVQNDVDLIEEIARIYGYWRLPAKLPSGQIPQGAESELAKVIELKKAIKYLGLTEIISYSIISEDFLKLTGVKMEDTVELANPLTSDWQFMRPTILVSLTDIIAKNQNLASEIKIFEVAKTYLSQENDLPKQDLMLGITLQNADFYGIKGLVENIFGVLQRDVKFEKLSNYSSELFDKSQSARVKTANTEVGTVGILNSKITDYFQIEGQIAACELNLSIIYGLSAIQRSYQPIPKYPPRVEDISAIFSKKVPVTDIISEVKRSNELVKKIEVVDIFLGQNLGEGKKSVTLRLTYQNQAGTPTATEVKQAKDKIIDVLSKSFAAIVRR</sequence>
<comment type="subunit">
    <text evidence="2 11">Tetramer of two alpha and two beta subunits.</text>
</comment>
<dbReference type="Pfam" id="PF17759">
    <property type="entry name" value="tRNA_synthFbeta"/>
    <property type="match status" value="1"/>
</dbReference>
<dbReference type="Gene3D" id="3.30.70.380">
    <property type="entry name" value="Ferrodoxin-fold anticodon-binding domain"/>
    <property type="match status" value="1"/>
</dbReference>
<dbReference type="Pfam" id="PF03484">
    <property type="entry name" value="B5"/>
    <property type="match status" value="1"/>
</dbReference>
<dbReference type="PANTHER" id="PTHR10947:SF0">
    <property type="entry name" value="PHENYLALANINE--TRNA LIGASE BETA SUBUNIT"/>
    <property type="match status" value="1"/>
</dbReference>
<keyword evidence="4 11" id="KW-0479">Metal-binding</keyword>
<comment type="subcellular location">
    <subcellularLocation>
        <location evidence="11">Cytoplasm</location>
    </subcellularLocation>
</comment>
<dbReference type="GO" id="GO:0005524">
    <property type="term" value="F:ATP binding"/>
    <property type="evidence" value="ECO:0007669"/>
    <property type="project" value="UniProtKB-UniRule"/>
</dbReference>
<feature type="binding site" evidence="11">
    <location>
        <position position="351"/>
    </location>
    <ligand>
        <name>Mg(2+)</name>
        <dbReference type="ChEBI" id="CHEBI:18420"/>
        <note>shared with alpha subunit</note>
    </ligand>
</feature>
<dbReference type="PROSITE" id="PS51447">
    <property type="entry name" value="FDX_ACB"/>
    <property type="match status" value="1"/>
</dbReference>
<dbReference type="AlphaFoldDB" id="A0A1F5H7G5"/>
<evidence type="ECO:0000256" key="2">
    <source>
        <dbReference type="ARBA" id="ARBA00011209"/>
    </source>
</evidence>
<dbReference type="InterPro" id="IPR041616">
    <property type="entry name" value="PheRS_beta_core"/>
</dbReference>
<keyword evidence="7 11" id="KW-0460">Magnesium</keyword>
<evidence type="ECO:0000256" key="9">
    <source>
        <dbReference type="ARBA" id="ARBA00023146"/>
    </source>
</evidence>
<dbReference type="PANTHER" id="PTHR10947">
    <property type="entry name" value="PHENYLALANYL-TRNA SYNTHETASE BETA CHAIN AND LEUCINE-RICH REPEAT-CONTAINING PROTEIN 47"/>
    <property type="match status" value="1"/>
</dbReference>
<gene>
    <name evidence="11" type="primary">pheT</name>
    <name evidence="14" type="ORF">A3B54_01800</name>
</gene>
<dbReference type="SUPFAM" id="SSF56037">
    <property type="entry name" value="PheT/TilS domain"/>
    <property type="match status" value="1"/>
</dbReference>
<feature type="binding site" evidence="11">
    <location>
        <position position="361"/>
    </location>
    <ligand>
        <name>Mg(2+)</name>
        <dbReference type="ChEBI" id="CHEBI:18420"/>
        <note>shared with alpha subunit</note>
    </ligand>
</feature>
<dbReference type="EMBL" id="MFBT01000005">
    <property type="protein sequence ID" value="OGE00114.1"/>
    <property type="molecule type" value="Genomic_DNA"/>
</dbReference>
<comment type="cofactor">
    <cofactor evidence="11">
        <name>Mg(2+)</name>
        <dbReference type="ChEBI" id="CHEBI:18420"/>
    </cofactor>
    <text evidence="11">Binds 2 magnesium ions per tetramer.</text>
</comment>
<dbReference type="InterPro" id="IPR036690">
    <property type="entry name" value="Fdx_antiC-bd_sf"/>
</dbReference>
<feature type="domain" description="B5" evidence="13">
    <location>
        <begin position="297"/>
        <end position="373"/>
    </location>
</feature>
<dbReference type="SUPFAM" id="SSF54991">
    <property type="entry name" value="Anticodon-binding domain of PheRS"/>
    <property type="match status" value="1"/>
</dbReference>
<evidence type="ECO:0000256" key="6">
    <source>
        <dbReference type="ARBA" id="ARBA00022840"/>
    </source>
</evidence>
<feature type="binding site" evidence="11">
    <location>
        <position position="357"/>
    </location>
    <ligand>
        <name>Mg(2+)</name>
        <dbReference type="ChEBI" id="CHEBI:18420"/>
        <note>shared with alpha subunit</note>
    </ligand>
</feature>
<evidence type="ECO:0000256" key="7">
    <source>
        <dbReference type="ARBA" id="ARBA00022842"/>
    </source>
</evidence>
<evidence type="ECO:0000256" key="11">
    <source>
        <dbReference type="HAMAP-Rule" id="MF_00283"/>
    </source>
</evidence>
<dbReference type="SMART" id="SM00896">
    <property type="entry name" value="FDX-ACB"/>
    <property type="match status" value="1"/>
</dbReference>
<dbReference type="InterPro" id="IPR045060">
    <property type="entry name" value="Phe-tRNA-ligase_IIc_bsu"/>
</dbReference>
<dbReference type="InterPro" id="IPR045864">
    <property type="entry name" value="aa-tRNA-synth_II/BPL/LPL"/>
</dbReference>
<dbReference type="Pfam" id="PF03483">
    <property type="entry name" value="B3_4"/>
    <property type="match status" value="1"/>
</dbReference>
<dbReference type="NCBIfam" id="TIGR00472">
    <property type="entry name" value="pheT_bact"/>
    <property type="match status" value="1"/>
</dbReference>
<evidence type="ECO:0000256" key="3">
    <source>
        <dbReference type="ARBA" id="ARBA00022598"/>
    </source>
</evidence>
<dbReference type="InterPro" id="IPR004532">
    <property type="entry name" value="Phe-tRNA-ligase_IIc_bsu_bact"/>
</dbReference>
<dbReference type="HAMAP" id="MF_00283">
    <property type="entry name" value="Phe_tRNA_synth_beta1"/>
    <property type="match status" value="1"/>
</dbReference>
<feature type="binding site" evidence="11">
    <location>
        <position position="360"/>
    </location>
    <ligand>
        <name>Mg(2+)</name>
        <dbReference type="ChEBI" id="CHEBI:18420"/>
        <note>shared with alpha subunit</note>
    </ligand>
</feature>
<dbReference type="GO" id="GO:0000287">
    <property type="term" value="F:magnesium ion binding"/>
    <property type="evidence" value="ECO:0007669"/>
    <property type="project" value="UniProtKB-UniRule"/>
</dbReference>
<dbReference type="InterPro" id="IPR005146">
    <property type="entry name" value="B3/B4_tRNA-bd"/>
</dbReference>
<organism evidence="14 15">
    <name type="scientific">Candidatus Curtissbacteria bacterium RIFCSPLOWO2_01_FULL_42_50</name>
    <dbReference type="NCBI Taxonomy" id="1797730"/>
    <lineage>
        <taxon>Bacteria</taxon>
        <taxon>Candidatus Curtissiibacteriota</taxon>
    </lineage>
</organism>
<dbReference type="GO" id="GO:0003723">
    <property type="term" value="F:RNA binding"/>
    <property type="evidence" value="ECO:0007669"/>
    <property type="project" value="InterPro"/>
</dbReference>
<keyword evidence="3 11" id="KW-0436">Ligase</keyword>
<dbReference type="InterPro" id="IPR005147">
    <property type="entry name" value="tRNA_synthase_B5-dom"/>
</dbReference>
<dbReference type="SUPFAM" id="SSF55681">
    <property type="entry name" value="Class II aaRS and biotin synthetases"/>
    <property type="match status" value="1"/>
</dbReference>
<dbReference type="Pfam" id="PF03147">
    <property type="entry name" value="FDX-ACB"/>
    <property type="match status" value="1"/>
</dbReference>
<dbReference type="SUPFAM" id="SSF46955">
    <property type="entry name" value="Putative DNA-binding domain"/>
    <property type="match status" value="2"/>
</dbReference>